<feature type="region of interest" description="Disordered" evidence="1">
    <location>
        <begin position="1"/>
        <end position="22"/>
    </location>
</feature>
<organism evidence="2 3">
    <name type="scientific">Coregonus suidteri</name>
    <dbReference type="NCBI Taxonomy" id="861788"/>
    <lineage>
        <taxon>Eukaryota</taxon>
        <taxon>Metazoa</taxon>
        <taxon>Chordata</taxon>
        <taxon>Craniata</taxon>
        <taxon>Vertebrata</taxon>
        <taxon>Euteleostomi</taxon>
        <taxon>Actinopterygii</taxon>
        <taxon>Neopterygii</taxon>
        <taxon>Teleostei</taxon>
        <taxon>Protacanthopterygii</taxon>
        <taxon>Salmoniformes</taxon>
        <taxon>Salmonidae</taxon>
        <taxon>Coregoninae</taxon>
        <taxon>Coregonus</taxon>
    </lineage>
</organism>
<feature type="compositionally biased region" description="Acidic residues" evidence="1">
    <location>
        <begin position="137"/>
        <end position="153"/>
    </location>
</feature>
<feature type="non-terminal residue" evidence="2">
    <location>
        <position position="338"/>
    </location>
</feature>
<dbReference type="GO" id="GO:0030036">
    <property type="term" value="P:actin cytoskeleton organization"/>
    <property type="evidence" value="ECO:0007669"/>
    <property type="project" value="TreeGrafter"/>
</dbReference>
<dbReference type="EMBL" id="JAGTTL010000006">
    <property type="protein sequence ID" value="KAK6320765.1"/>
    <property type="molecule type" value="Genomic_DNA"/>
</dbReference>
<gene>
    <name evidence="2" type="ORF">J4Q44_G00077410</name>
</gene>
<dbReference type="AlphaFoldDB" id="A0AAN8QXW3"/>
<feature type="compositionally biased region" description="Acidic residues" evidence="1">
    <location>
        <begin position="94"/>
        <end position="103"/>
    </location>
</feature>
<name>A0AAN8QXW3_9TELE</name>
<protein>
    <recommendedName>
        <fullName evidence="4">Phosphatase and actin regulator 3</fullName>
    </recommendedName>
</protein>
<reference evidence="2 3" key="1">
    <citation type="submission" date="2021-04" db="EMBL/GenBank/DDBJ databases">
        <authorList>
            <person name="De Guttry C."/>
            <person name="Zahm M."/>
            <person name="Klopp C."/>
            <person name="Cabau C."/>
            <person name="Louis A."/>
            <person name="Berthelot C."/>
            <person name="Parey E."/>
            <person name="Roest Crollius H."/>
            <person name="Montfort J."/>
            <person name="Robinson-Rechavi M."/>
            <person name="Bucao C."/>
            <person name="Bouchez O."/>
            <person name="Gislard M."/>
            <person name="Lluch J."/>
            <person name="Milhes M."/>
            <person name="Lampietro C."/>
            <person name="Lopez Roques C."/>
            <person name="Donnadieu C."/>
            <person name="Braasch I."/>
            <person name="Desvignes T."/>
            <person name="Postlethwait J."/>
            <person name="Bobe J."/>
            <person name="Wedekind C."/>
            <person name="Guiguen Y."/>
        </authorList>
    </citation>
    <scope>NUCLEOTIDE SEQUENCE [LARGE SCALE GENOMIC DNA]</scope>
    <source>
        <strain evidence="2">Cs_M1</strain>
        <tissue evidence="2">Blood</tissue>
    </source>
</reference>
<sequence>MEQQRGAGPPGGVVSGVWTPSVRRNSKLASLGQIFKPWKWRKKKNEKNSTALERKTAAQQTRDGLAKRGLEGIEPEFCEACGGVEDSDTPSQSDAEEREEEEPLAPLANTSEDLVSDEDNPSTAVDLTEDTLTVAEQSEDGGEEDTALCEPCEDSSRVQAETGGGQETPHPMDSPPCRDGTPPPPNLPKLLTRLGSLEGPHPFPKSDPNLERKKSPATLPRNFTLPRTTQGSLLRGRISTPTGSPHLGLLHPPPPPSCIIEELHRALATKHRQDSFQPKEMSSSPKRRSDGRLLRTASVEKVPPGGMEREKESDENKENRRLDEFYNDPDRWNDSIIS</sequence>
<feature type="compositionally biased region" description="Polar residues" evidence="1">
    <location>
        <begin position="121"/>
        <end position="136"/>
    </location>
</feature>
<evidence type="ECO:0000256" key="1">
    <source>
        <dbReference type="SAM" id="MobiDB-lite"/>
    </source>
</evidence>
<dbReference type="PANTHER" id="PTHR12751">
    <property type="entry name" value="PHOSPHATASE AND ACTIN REGULATOR PHACTR"/>
    <property type="match status" value="1"/>
</dbReference>
<comment type="caution">
    <text evidence="2">The sequence shown here is derived from an EMBL/GenBank/DDBJ whole genome shotgun (WGS) entry which is preliminary data.</text>
</comment>
<dbReference type="PANTHER" id="PTHR12751:SF7">
    <property type="entry name" value="PHOSPHATASE AND ACTIN REGULATOR 3"/>
    <property type="match status" value="1"/>
</dbReference>
<evidence type="ECO:0008006" key="4">
    <source>
        <dbReference type="Google" id="ProtNLM"/>
    </source>
</evidence>
<evidence type="ECO:0000313" key="2">
    <source>
        <dbReference type="EMBL" id="KAK6320765.1"/>
    </source>
</evidence>
<feature type="region of interest" description="Disordered" evidence="1">
    <location>
        <begin position="40"/>
        <end position="338"/>
    </location>
</feature>
<evidence type="ECO:0000313" key="3">
    <source>
        <dbReference type="Proteomes" id="UP001356427"/>
    </source>
</evidence>
<dbReference type="GO" id="GO:0003779">
    <property type="term" value="F:actin binding"/>
    <property type="evidence" value="ECO:0007669"/>
    <property type="project" value="TreeGrafter"/>
</dbReference>
<keyword evidence="3" id="KW-1185">Reference proteome</keyword>
<proteinExistence type="predicted"/>
<accession>A0AAN8QXW3</accession>
<dbReference type="Proteomes" id="UP001356427">
    <property type="component" value="Unassembled WGS sequence"/>
</dbReference>
<feature type="compositionally biased region" description="Basic and acidic residues" evidence="1">
    <location>
        <begin position="307"/>
        <end position="338"/>
    </location>
</feature>